<keyword evidence="1" id="KW-1133">Transmembrane helix</keyword>
<gene>
    <name evidence="2" type="ORF">GCM10008995_00710</name>
</gene>
<dbReference type="Proteomes" id="UP000653099">
    <property type="component" value="Unassembled WGS sequence"/>
</dbReference>
<keyword evidence="3" id="KW-1185">Reference proteome</keyword>
<proteinExistence type="predicted"/>
<feature type="transmembrane region" description="Helical" evidence="1">
    <location>
        <begin position="44"/>
        <end position="70"/>
    </location>
</feature>
<feature type="transmembrane region" description="Helical" evidence="1">
    <location>
        <begin position="15"/>
        <end position="37"/>
    </location>
</feature>
<evidence type="ECO:0000313" key="2">
    <source>
        <dbReference type="EMBL" id="GGI94369.1"/>
    </source>
</evidence>
<reference evidence="2" key="1">
    <citation type="journal article" date="2014" name="Int. J. Syst. Evol. Microbiol.">
        <title>Complete genome sequence of Corynebacterium casei LMG S-19264T (=DSM 44701T), isolated from a smear-ripened cheese.</title>
        <authorList>
            <consortium name="US DOE Joint Genome Institute (JGI-PGF)"/>
            <person name="Walter F."/>
            <person name="Albersmeier A."/>
            <person name="Kalinowski J."/>
            <person name="Ruckert C."/>
        </authorList>
    </citation>
    <scope>NUCLEOTIDE SEQUENCE</scope>
    <source>
        <strain evidence="2">JCM 14359</strain>
    </source>
</reference>
<comment type="caution">
    <text evidence="2">The sequence shown here is derived from an EMBL/GenBank/DDBJ whole genome shotgun (WGS) entry which is preliminary data.</text>
</comment>
<keyword evidence="1" id="KW-0472">Membrane</keyword>
<dbReference type="AlphaFoldDB" id="A0A830ENI4"/>
<dbReference type="OrthoDB" id="304986at2157"/>
<evidence type="ECO:0000313" key="3">
    <source>
        <dbReference type="Proteomes" id="UP000653099"/>
    </source>
</evidence>
<evidence type="ECO:0000256" key="1">
    <source>
        <dbReference type="SAM" id="Phobius"/>
    </source>
</evidence>
<keyword evidence="1" id="KW-0812">Transmembrane</keyword>
<reference evidence="2" key="2">
    <citation type="submission" date="2020-09" db="EMBL/GenBank/DDBJ databases">
        <authorList>
            <person name="Sun Q."/>
            <person name="Ohkuma M."/>
        </authorList>
    </citation>
    <scope>NUCLEOTIDE SEQUENCE</scope>
    <source>
        <strain evidence="2">JCM 14359</strain>
    </source>
</reference>
<organism evidence="2 3">
    <name type="scientific">Halobellus salinus</name>
    <dbReference type="NCBI Taxonomy" id="931585"/>
    <lineage>
        <taxon>Archaea</taxon>
        <taxon>Methanobacteriati</taxon>
        <taxon>Methanobacteriota</taxon>
        <taxon>Stenosarchaea group</taxon>
        <taxon>Halobacteria</taxon>
        <taxon>Halobacteriales</taxon>
        <taxon>Haloferacaceae</taxon>
        <taxon>Halobellus</taxon>
    </lineage>
</organism>
<name>A0A830ENI4_9EURY</name>
<dbReference type="RefSeq" id="WP_188785316.1">
    <property type="nucleotide sequence ID" value="NZ_BMOC01000001.1"/>
</dbReference>
<accession>A0A830ENI4</accession>
<sequence length="84" mass="8667">MEDERPPPDPDADSAYRFGVVAGAVLGLITVGSLHWTGALTPLALGYVLAALFPVYLIVAAVVLGAWLGYDKGATSLRPVGGTK</sequence>
<dbReference type="EMBL" id="BMOC01000001">
    <property type="protein sequence ID" value="GGI94369.1"/>
    <property type="molecule type" value="Genomic_DNA"/>
</dbReference>
<protein>
    <submittedName>
        <fullName evidence="2">Uncharacterized protein</fullName>
    </submittedName>
</protein>